<comment type="caution">
    <text evidence="2">The sequence shown here is derived from an EMBL/GenBank/DDBJ whole genome shotgun (WGS) entry which is preliminary data.</text>
</comment>
<gene>
    <name evidence="2" type="ORF">LZG35_21975</name>
</gene>
<dbReference type="Proteomes" id="UP001107961">
    <property type="component" value="Unassembled WGS sequence"/>
</dbReference>
<accession>A0A9Q3W941</accession>
<evidence type="ECO:0000256" key="1">
    <source>
        <dbReference type="SAM" id="Coils"/>
    </source>
</evidence>
<proteinExistence type="predicted"/>
<evidence type="ECO:0000313" key="3">
    <source>
        <dbReference type="Proteomes" id="UP001107961"/>
    </source>
</evidence>
<dbReference type="AlphaFoldDB" id="A0A9Q3W941"/>
<feature type="coiled-coil region" evidence="1">
    <location>
        <begin position="6"/>
        <end position="33"/>
    </location>
</feature>
<reference evidence="2" key="1">
    <citation type="submission" date="2022-01" db="EMBL/GenBank/DDBJ databases">
        <authorList>
            <person name="Karlyshev A.V."/>
            <person name="Jaspars M."/>
        </authorList>
    </citation>
    <scope>NUCLEOTIDE SEQUENCE</scope>
    <source>
        <strain evidence="2">AGSA3-2</strain>
    </source>
</reference>
<name>A0A9Q3W941_9GAMM</name>
<protein>
    <submittedName>
        <fullName evidence="2">Uncharacterized protein</fullName>
    </submittedName>
</protein>
<keyword evidence="1" id="KW-0175">Coiled coil</keyword>
<organism evidence="2 3">
    <name type="scientific">Alloalcanivorax xenomutans</name>
    <dbReference type="NCBI Taxonomy" id="1094342"/>
    <lineage>
        <taxon>Bacteria</taxon>
        <taxon>Pseudomonadati</taxon>
        <taxon>Pseudomonadota</taxon>
        <taxon>Gammaproteobacteria</taxon>
        <taxon>Oceanospirillales</taxon>
        <taxon>Alcanivoracaceae</taxon>
        <taxon>Alloalcanivorax</taxon>
    </lineage>
</organism>
<dbReference type="RefSeq" id="WP_203384955.1">
    <property type="nucleotide sequence ID" value="NZ_JAJVKS010000019.1"/>
</dbReference>
<evidence type="ECO:0000313" key="2">
    <source>
        <dbReference type="EMBL" id="MCE7511311.1"/>
    </source>
</evidence>
<keyword evidence="3" id="KW-1185">Reference proteome</keyword>
<sequence>MTAYRVHQVRGRLAELEQQIAQAELDGKNLCQAFRQRFPRSPFYLVRYPNRTMTLYRWRRSSHRHWRGQDIPAGLNHPVNLASEGGALLLQLLPESARPHYLKFERQRLDLNLTLSLRHYERQRLQDWLANVSAIGAMSKQGKERGYG</sequence>
<dbReference type="EMBL" id="JAJVKT010000051">
    <property type="protein sequence ID" value="MCE7511311.1"/>
    <property type="molecule type" value="Genomic_DNA"/>
</dbReference>